<evidence type="ECO:0000256" key="2">
    <source>
        <dbReference type="ARBA" id="ARBA00022694"/>
    </source>
</evidence>
<name>A0A383EXB1_9ZZZZ</name>
<dbReference type="EMBL" id="UINC01229536">
    <property type="protein sequence ID" value="SVE61289.1"/>
    <property type="molecule type" value="Genomic_DNA"/>
</dbReference>
<proteinExistence type="inferred from homology"/>
<feature type="non-terminal residue" evidence="5">
    <location>
        <position position="1"/>
    </location>
</feature>
<dbReference type="PANTHER" id="PTHR11142">
    <property type="entry name" value="PSEUDOURIDYLATE SYNTHASE"/>
    <property type="match status" value="1"/>
</dbReference>
<comment type="similarity">
    <text evidence="1">Belongs to the tRNA pseudouridine synthase TruA family.</text>
</comment>
<feature type="domain" description="Pseudouridine synthase I TruA alpha/beta" evidence="4">
    <location>
        <begin position="35"/>
        <end position="135"/>
    </location>
</feature>
<dbReference type="Gene3D" id="3.30.70.660">
    <property type="entry name" value="Pseudouridine synthase I, catalytic domain, C-terminal subdomain"/>
    <property type="match status" value="1"/>
</dbReference>
<dbReference type="GO" id="GO:0003723">
    <property type="term" value="F:RNA binding"/>
    <property type="evidence" value="ECO:0007669"/>
    <property type="project" value="InterPro"/>
</dbReference>
<evidence type="ECO:0000256" key="3">
    <source>
        <dbReference type="ARBA" id="ARBA00023235"/>
    </source>
</evidence>
<sequence>YQYVIINRQSPLALQKNKAWHICKKLDLKAMKKGAKLLLGTHDFSTFRASSCGAKSPVRTLKKISIKKNNERIIIKFTSKSFLQQQVRSMVGCIKYLAESKWKLDEFKNAFKSKKRSNCARPAPSCGLYLTKISY</sequence>
<dbReference type="GO" id="GO:0009982">
    <property type="term" value="F:pseudouridine synthase activity"/>
    <property type="evidence" value="ECO:0007669"/>
    <property type="project" value="InterPro"/>
</dbReference>
<dbReference type="InterPro" id="IPR020097">
    <property type="entry name" value="PsdUridine_synth_TruA_a/b_dom"/>
</dbReference>
<evidence type="ECO:0000259" key="4">
    <source>
        <dbReference type="Pfam" id="PF01416"/>
    </source>
</evidence>
<accession>A0A383EXB1</accession>
<dbReference type="InterPro" id="IPR020095">
    <property type="entry name" value="PsdUridine_synth_TruA_C"/>
</dbReference>
<gene>
    <name evidence="5" type="ORF">METZ01_LOCUS514143</name>
</gene>
<dbReference type="AlphaFoldDB" id="A0A383EXB1"/>
<dbReference type="PANTHER" id="PTHR11142:SF0">
    <property type="entry name" value="TRNA PSEUDOURIDINE SYNTHASE-LIKE 1"/>
    <property type="match status" value="1"/>
</dbReference>
<organism evidence="5">
    <name type="scientific">marine metagenome</name>
    <dbReference type="NCBI Taxonomy" id="408172"/>
    <lineage>
        <taxon>unclassified sequences</taxon>
        <taxon>metagenomes</taxon>
        <taxon>ecological metagenomes</taxon>
    </lineage>
</organism>
<dbReference type="GO" id="GO:0031119">
    <property type="term" value="P:tRNA pseudouridine synthesis"/>
    <property type="evidence" value="ECO:0007669"/>
    <property type="project" value="TreeGrafter"/>
</dbReference>
<protein>
    <recommendedName>
        <fullName evidence="4">Pseudouridine synthase I TruA alpha/beta domain-containing protein</fullName>
    </recommendedName>
</protein>
<evidence type="ECO:0000313" key="5">
    <source>
        <dbReference type="EMBL" id="SVE61289.1"/>
    </source>
</evidence>
<dbReference type="InterPro" id="IPR001406">
    <property type="entry name" value="PsdUridine_synth_TruA"/>
</dbReference>
<dbReference type="Pfam" id="PF01416">
    <property type="entry name" value="PseudoU_synth_1"/>
    <property type="match status" value="1"/>
</dbReference>
<dbReference type="SUPFAM" id="SSF55120">
    <property type="entry name" value="Pseudouridine synthase"/>
    <property type="match status" value="1"/>
</dbReference>
<evidence type="ECO:0000256" key="1">
    <source>
        <dbReference type="ARBA" id="ARBA00009375"/>
    </source>
</evidence>
<reference evidence="5" key="1">
    <citation type="submission" date="2018-05" db="EMBL/GenBank/DDBJ databases">
        <authorList>
            <person name="Lanie J.A."/>
            <person name="Ng W.-L."/>
            <person name="Kazmierczak K.M."/>
            <person name="Andrzejewski T.M."/>
            <person name="Davidsen T.M."/>
            <person name="Wayne K.J."/>
            <person name="Tettelin H."/>
            <person name="Glass J.I."/>
            <person name="Rusch D."/>
            <person name="Podicherti R."/>
            <person name="Tsui H.-C.T."/>
            <person name="Winkler M.E."/>
        </authorList>
    </citation>
    <scope>NUCLEOTIDE SEQUENCE</scope>
</reference>
<keyword evidence="2" id="KW-0819">tRNA processing</keyword>
<keyword evidence="3" id="KW-0413">Isomerase</keyword>
<dbReference type="InterPro" id="IPR020103">
    <property type="entry name" value="PsdUridine_synth_cat_dom_sf"/>
</dbReference>